<dbReference type="InterPro" id="IPR001046">
    <property type="entry name" value="NRAMP_fam"/>
</dbReference>
<comment type="subcellular location">
    <subcellularLocation>
        <location evidence="1">Membrane</location>
        <topology evidence="1">Multi-pass membrane protein</topology>
    </subcellularLocation>
</comment>
<dbReference type="GO" id="GO:0030026">
    <property type="term" value="P:intracellular manganese ion homeostasis"/>
    <property type="evidence" value="ECO:0007669"/>
    <property type="project" value="TreeGrafter"/>
</dbReference>
<dbReference type="Proteomes" id="UP001172155">
    <property type="component" value="Unassembled WGS sequence"/>
</dbReference>
<dbReference type="EMBL" id="JAUKUD010000005">
    <property type="protein sequence ID" value="KAK0743123.1"/>
    <property type="molecule type" value="Genomic_DNA"/>
</dbReference>
<dbReference type="GO" id="GO:0005384">
    <property type="term" value="F:manganese ion transmembrane transporter activity"/>
    <property type="evidence" value="ECO:0007669"/>
    <property type="project" value="TreeGrafter"/>
</dbReference>
<evidence type="ECO:0000313" key="7">
    <source>
        <dbReference type="Proteomes" id="UP001172155"/>
    </source>
</evidence>
<evidence type="ECO:0000313" key="6">
    <source>
        <dbReference type="EMBL" id="KAK0743123.1"/>
    </source>
</evidence>
<evidence type="ECO:0000256" key="4">
    <source>
        <dbReference type="ARBA" id="ARBA00023136"/>
    </source>
</evidence>
<feature type="transmembrane region" description="Helical" evidence="5">
    <location>
        <begin position="12"/>
        <end position="31"/>
    </location>
</feature>
<dbReference type="PANTHER" id="PTHR11706">
    <property type="entry name" value="SOLUTE CARRIER PROTEIN FAMILY 11 MEMBER"/>
    <property type="match status" value="1"/>
</dbReference>
<keyword evidence="7" id="KW-1185">Reference proteome</keyword>
<dbReference type="PANTHER" id="PTHR11706:SF101">
    <property type="entry name" value="MANGANESE TRANSPORTER SMF1"/>
    <property type="match status" value="1"/>
</dbReference>
<dbReference type="Pfam" id="PF01566">
    <property type="entry name" value="Nramp"/>
    <property type="match status" value="1"/>
</dbReference>
<keyword evidence="3 5" id="KW-1133">Transmembrane helix</keyword>
<dbReference type="GO" id="GO:0034755">
    <property type="term" value="P:iron ion transmembrane transport"/>
    <property type="evidence" value="ECO:0007669"/>
    <property type="project" value="TreeGrafter"/>
</dbReference>
<evidence type="ECO:0000256" key="3">
    <source>
        <dbReference type="ARBA" id="ARBA00022989"/>
    </source>
</evidence>
<comment type="caution">
    <text evidence="6">The sequence shown here is derived from an EMBL/GenBank/DDBJ whole genome shotgun (WGS) entry which is preliminary data.</text>
</comment>
<keyword evidence="4 5" id="KW-0472">Membrane</keyword>
<dbReference type="AlphaFoldDB" id="A0AA40EPK2"/>
<keyword evidence="2 5" id="KW-0812">Transmembrane</keyword>
<reference evidence="6" key="1">
    <citation type="submission" date="2023-06" db="EMBL/GenBank/DDBJ databases">
        <title>Genome-scale phylogeny and comparative genomics of the fungal order Sordariales.</title>
        <authorList>
            <consortium name="Lawrence Berkeley National Laboratory"/>
            <person name="Hensen N."/>
            <person name="Bonometti L."/>
            <person name="Westerberg I."/>
            <person name="Brannstrom I.O."/>
            <person name="Guillou S."/>
            <person name="Cros-Aarteil S."/>
            <person name="Calhoun S."/>
            <person name="Haridas S."/>
            <person name="Kuo A."/>
            <person name="Mondo S."/>
            <person name="Pangilinan J."/>
            <person name="Riley R."/>
            <person name="LaButti K."/>
            <person name="Andreopoulos B."/>
            <person name="Lipzen A."/>
            <person name="Chen C."/>
            <person name="Yanf M."/>
            <person name="Daum C."/>
            <person name="Ng V."/>
            <person name="Clum A."/>
            <person name="Steindorff A."/>
            <person name="Ohm R."/>
            <person name="Martin F."/>
            <person name="Silar P."/>
            <person name="Natvig D."/>
            <person name="Lalanne C."/>
            <person name="Gautier V."/>
            <person name="Ament-velasquez S.L."/>
            <person name="Kruys A."/>
            <person name="Hutchinson M.I."/>
            <person name="Powell A.J."/>
            <person name="Barry K."/>
            <person name="Miller A.N."/>
            <person name="Grigoriev I.V."/>
            <person name="Debuchy R."/>
            <person name="Gladieux P."/>
            <person name="Thoren M.H."/>
            <person name="Johannesson H."/>
        </authorList>
    </citation>
    <scope>NUCLEOTIDE SEQUENCE</scope>
    <source>
        <strain evidence="6">SMH3187-1</strain>
    </source>
</reference>
<dbReference type="GO" id="GO:0005886">
    <property type="term" value="C:plasma membrane"/>
    <property type="evidence" value="ECO:0007669"/>
    <property type="project" value="TreeGrafter"/>
</dbReference>
<feature type="transmembrane region" description="Helical" evidence="5">
    <location>
        <begin position="43"/>
        <end position="64"/>
    </location>
</feature>
<feature type="transmembrane region" description="Helical" evidence="5">
    <location>
        <begin position="234"/>
        <end position="254"/>
    </location>
</feature>
<dbReference type="PRINTS" id="PR00447">
    <property type="entry name" value="NATRESASSCMP"/>
</dbReference>
<evidence type="ECO:0000256" key="1">
    <source>
        <dbReference type="ARBA" id="ARBA00004141"/>
    </source>
</evidence>
<sequence>MILNLKFPNVPLTAGCALSMVPVLLIVFLYVPQEALGCLRMFGFLVMAFIVFIAVCFSTELALIKDTSAADVFRGYLPSAALVERRALYHACSIIGATLVPHALYVGSGIVQARLRNFDVQSGLLPADRAPSPAGNDRSRHPKTYQPSVAAIRHCFAYSVAELVVCLFLFTLFVSSAVLVVSAASLYGRDPFIQVDGGTGPTDRNVIEQPTSLIGIYRFLHICLSPFAGDIFRLALILSGMLAGIVCTMAGQMLSEGALRWRVRLWMRFVATRGFTILPSIVIVIAAAADEKWVVEALKWSSVVQGVVLPFVAAPLVYFTSVEKCEWCLSCFVCLA</sequence>
<evidence type="ECO:0000256" key="2">
    <source>
        <dbReference type="ARBA" id="ARBA00022692"/>
    </source>
</evidence>
<accession>A0AA40EPK2</accession>
<gene>
    <name evidence="6" type="ORF">B0T18DRAFT_414464</name>
</gene>
<organism evidence="6 7">
    <name type="scientific">Schizothecium vesticola</name>
    <dbReference type="NCBI Taxonomy" id="314040"/>
    <lineage>
        <taxon>Eukaryota</taxon>
        <taxon>Fungi</taxon>
        <taxon>Dikarya</taxon>
        <taxon>Ascomycota</taxon>
        <taxon>Pezizomycotina</taxon>
        <taxon>Sordariomycetes</taxon>
        <taxon>Sordariomycetidae</taxon>
        <taxon>Sordariales</taxon>
        <taxon>Schizotheciaceae</taxon>
        <taxon>Schizothecium</taxon>
    </lineage>
</organism>
<protein>
    <submittedName>
        <fullName evidence="6">NRAMP family</fullName>
    </submittedName>
</protein>
<feature type="transmembrane region" description="Helical" evidence="5">
    <location>
        <begin position="163"/>
        <end position="187"/>
    </location>
</feature>
<name>A0AA40EPK2_9PEZI</name>
<feature type="transmembrane region" description="Helical" evidence="5">
    <location>
        <begin position="266"/>
        <end position="288"/>
    </location>
</feature>
<feature type="transmembrane region" description="Helical" evidence="5">
    <location>
        <begin position="300"/>
        <end position="319"/>
    </location>
</feature>
<feature type="transmembrane region" description="Helical" evidence="5">
    <location>
        <begin position="87"/>
        <end position="106"/>
    </location>
</feature>
<dbReference type="GO" id="GO:0015086">
    <property type="term" value="F:cadmium ion transmembrane transporter activity"/>
    <property type="evidence" value="ECO:0007669"/>
    <property type="project" value="TreeGrafter"/>
</dbReference>
<evidence type="ECO:0000256" key="5">
    <source>
        <dbReference type="SAM" id="Phobius"/>
    </source>
</evidence>
<proteinExistence type="predicted"/>